<evidence type="ECO:0000256" key="5">
    <source>
        <dbReference type="ARBA" id="ARBA00035114"/>
    </source>
</evidence>
<dbReference type="Proteomes" id="UP000823749">
    <property type="component" value="Chromosome 2"/>
</dbReference>
<evidence type="ECO:0000256" key="1">
    <source>
        <dbReference type="ARBA" id="ARBA00004167"/>
    </source>
</evidence>
<evidence type="ECO:0000313" key="6">
    <source>
        <dbReference type="EMBL" id="KAG5563318.1"/>
    </source>
</evidence>
<evidence type="ECO:0000256" key="3">
    <source>
        <dbReference type="ARBA" id="ARBA00022989"/>
    </source>
</evidence>
<keyword evidence="4" id="KW-0472">Membrane</keyword>
<keyword evidence="2" id="KW-0812">Transmembrane</keyword>
<reference evidence="6" key="1">
    <citation type="submission" date="2020-08" db="EMBL/GenBank/DDBJ databases">
        <title>Plant Genome Project.</title>
        <authorList>
            <person name="Zhang R.-G."/>
        </authorList>
    </citation>
    <scope>NUCLEOTIDE SEQUENCE</scope>
    <source>
        <strain evidence="6">WSP0</strain>
        <tissue evidence="6">Leaf</tissue>
    </source>
</reference>
<evidence type="ECO:0000313" key="7">
    <source>
        <dbReference type="Proteomes" id="UP000823749"/>
    </source>
</evidence>
<sequence length="322" mass="35878">MPATDNQGSFLNRISIRRNQVVSMDNNHEQELEDLDLFQKHVADRFSDLLQQPPSPSSPSLSSPSLSSSPLLSIAWLRNLLDAFLCCEAEFKAVLVMGRDPAQFAKPPLDRLIPDLLDRGVKALDICNAVTHGLDLVRTWQSLAQIAVAALNQSPVTEGHVKRAKKALTSLLTSMAYHDKENNSNNTVPCQERAGLTAHFPVQKNLTWAGPVIGLQEKIGEEWKKKEKKGCCGLLEEVQRMERVSLSLVEFAESFKFPVGEETAEEVAGMVAEMAEVCRRMEEGLVPLQLQVREVFHRIVRSRAEVLDVLEQVGKLNTPISY</sequence>
<dbReference type="PANTHER" id="PTHR31509">
    <property type="entry name" value="BPS1-LIKE PROTEIN"/>
    <property type="match status" value="1"/>
</dbReference>
<evidence type="ECO:0000256" key="2">
    <source>
        <dbReference type="ARBA" id="ARBA00022692"/>
    </source>
</evidence>
<dbReference type="InterPro" id="IPR008511">
    <property type="entry name" value="ROH1-like"/>
</dbReference>
<gene>
    <name evidence="6" type="ORF">RHGRI_005911</name>
</gene>
<dbReference type="AlphaFoldDB" id="A0AAV6LDZ3"/>
<keyword evidence="3" id="KW-1133">Transmembrane helix</keyword>
<dbReference type="EMBL" id="JACTNZ010000002">
    <property type="protein sequence ID" value="KAG5563318.1"/>
    <property type="molecule type" value="Genomic_DNA"/>
</dbReference>
<protein>
    <submittedName>
        <fullName evidence="6">Uncharacterized protein</fullName>
    </submittedName>
</protein>
<dbReference type="GO" id="GO:0016020">
    <property type="term" value="C:membrane"/>
    <property type="evidence" value="ECO:0007669"/>
    <property type="project" value="UniProtKB-SubCell"/>
</dbReference>
<comment type="subcellular location">
    <subcellularLocation>
        <location evidence="1">Membrane</location>
        <topology evidence="1">Single-pass membrane protein</topology>
    </subcellularLocation>
</comment>
<keyword evidence="7" id="KW-1185">Reference proteome</keyword>
<accession>A0AAV6LDZ3</accession>
<name>A0AAV6LDZ3_9ERIC</name>
<organism evidence="6 7">
    <name type="scientific">Rhododendron griersonianum</name>
    <dbReference type="NCBI Taxonomy" id="479676"/>
    <lineage>
        <taxon>Eukaryota</taxon>
        <taxon>Viridiplantae</taxon>
        <taxon>Streptophyta</taxon>
        <taxon>Embryophyta</taxon>
        <taxon>Tracheophyta</taxon>
        <taxon>Spermatophyta</taxon>
        <taxon>Magnoliopsida</taxon>
        <taxon>eudicotyledons</taxon>
        <taxon>Gunneridae</taxon>
        <taxon>Pentapetalae</taxon>
        <taxon>asterids</taxon>
        <taxon>Ericales</taxon>
        <taxon>Ericaceae</taxon>
        <taxon>Ericoideae</taxon>
        <taxon>Rhodoreae</taxon>
        <taxon>Rhododendron</taxon>
    </lineage>
</organism>
<evidence type="ECO:0000256" key="4">
    <source>
        <dbReference type="ARBA" id="ARBA00023136"/>
    </source>
</evidence>
<proteinExistence type="inferred from homology"/>
<comment type="caution">
    <text evidence="6">The sequence shown here is derived from an EMBL/GenBank/DDBJ whole genome shotgun (WGS) entry which is preliminary data.</text>
</comment>
<dbReference type="Pfam" id="PF05633">
    <property type="entry name" value="ROH1-like"/>
    <property type="match status" value="2"/>
</dbReference>
<comment type="similarity">
    <text evidence="5">Belongs to the ROH1 family.</text>
</comment>